<dbReference type="RefSeq" id="XP_033788103.1">
    <property type="nucleotide sequence ID" value="XM_033932212.1"/>
</dbReference>
<feature type="domain" description="Lamina-associated polypeptide 2 alpha C-terminal" evidence="2">
    <location>
        <begin position="187"/>
        <end position="405"/>
    </location>
</feature>
<feature type="compositionally biased region" description="Polar residues" evidence="1">
    <location>
        <begin position="894"/>
        <end position="911"/>
    </location>
</feature>
<sequence>MDSGHLASGLCQICAELAPEERPCSTCRVALDGEEGAMQLAHSDSSRASESQASSSLEPSESNSPPSAKRQRAETSGGAQGEQEGVDLCPSLLGFPPAFVQQMFEMYTGYKGTSGPTSVSQNVQPPTAAQSLDPEVQLEGDQDDGGSDSMPCKDSSLLEDAASQQGSTDQGEDAMVRLFKQEDLLEVISESLRILHLDSPQTPAVQRSVMSSAKPQSICFPSHPDITVMLTEQWDAPEGKLQVSQTMNKLYPLAEEFEAFIMLPKVDSYVAKITDCKSVPSEGGMVLKDLQDRRLEWVLQRQFRAVALGLKAAAAASLVARACHTLLHQGPAEEKDVYPHFLLLGMDYIVDALYDMFRVMSKVLAFSICARRMLWIRQWAGDYASKATLSRLPFKGQMLFGEGLEDLVASVAKRKPKPKSPPKNRPQSPGGAGRSSFRGSQRFHQRARSSWGNKESKRRHEGGRSTPDRGAAVDPLGDMSYDLLRPMGVEHYSRRLQAEYLIPSTRSLHELSQQMPREISRDINAEHYLTSLQTGYFIPSTRSFHGISQQMPRESRGSSGDGNAEHYSRRPEAGILVPSTRSFHELSQQTSRESRGSSGDGNAEHYSRRPEAGILVPSTRSLREFSQQTPRESRGSSFDGNAEYYSRRLQAGILVPSTRSLHELSQQTPRESSSDGKAEHYSRRLQAEMLVPSSRSHHGFSQQTPRKSRESRKILDDGNEAVNSGGRSKSSIHGVGLGQTLHMLQHVQESPRGVEAHPGSQSGQCSFQGASLSHGNGALGHSFDSTGGGFGFSGSHRDLSANPHLSRTQKVSAASRGGGALPVDGTSLWTGPCSTYLQQGGGRGSNASLQGGDTGASIPRRLVNQGAVQGRLQVSSSASYPALARSGLGDQLPKESSSTDTVSRGSGSQFQHGGRPYFSSRSLQTEIALADSGYTSSWGSDSLTVESTKVKPVWSRSRWN</sequence>
<feature type="region of interest" description="Disordered" evidence="1">
    <location>
        <begin position="38"/>
        <end position="88"/>
    </location>
</feature>
<evidence type="ECO:0000313" key="12">
    <source>
        <dbReference type="RefSeq" id="XP_033788100.1"/>
    </source>
</evidence>
<dbReference type="OrthoDB" id="9916163at2759"/>
<dbReference type="RefSeq" id="XP_033788105.1">
    <property type="nucleotide sequence ID" value="XM_033932214.1"/>
</dbReference>
<evidence type="ECO:0000313" key="5">
    <source>
        <dbReference type="RefSeq" id="XP_033788092.1"/>
    </source>
</evidence>
<dbReference type="RefSeq" id="XP_033788100.1">
    <property type="nucleotide sequence ID" value="XM_033932209.1"/>
</dbReference>
<evidence type="ECO:0000313" key="10">
    <source>
        <dbReference type="RefSeq" id="XP_033788098.1"/>
    </source>
</evidence>
<evidence type="ECO:0000313" key="15">
    <source>
        <dbReference type="RefSeq" id="XP_033788103.1"/>
    </source>
</evidence>
<evidence type="ECO:0000313" key="16">
    <source>
        <dbReference type="RefSeq" id="XP_033788104.1"/>
    </source>
</evidence>
<dbReference type="AlphaFoldDB" id="A0A6P8QKU1"/>
<dbReference type="KEGG" id="gsh:117354525"/>
<evidence type="ECO:0000313" key="6">
    <source>
        <dbReference type="RefSeq" id="XP_033788093.1"/>
    </source>
</evidence>
<feature type="compositionally biased region" description="Acidic residues" evidence="1">
    <location>
        <begin position="136"/>
        <end position="146"/>
    </location>
</feature>
<feature type="region of interest" description="Disordered" evidence="1">
    <location>
        <begin position="546"/>
        <end position="640"/>
    </location>
</feature>
<dbReference type="Pfam" id="PF11560">
    <property type="entry name" value="LAP2alpha"/>
    <property type="match status" value="1"/>
</dbReference>
<evidence type="ECO:0000313" key="11">
    <source>
        <dbReference type="RefSeq" id="XP_033788099.1"/>
    </source>
</evidence>
<dbReference type="RefSeq" id="XP_033788096.1">
    <property type="nucleotide sequence ID" value="XM_033932205.1"/>
</dbReference>
<dbReference type="RefSeq" id="XP_033788101.1">
    <property type="nucleotide sequence ID" value="XM_033932210.1"/>
</dbReference>
<feature type="compositionally biased region" description="Basic and acidic residues" evidence="1">
    <location>
        <begin position="707"/>
        <end position="716"/>
    </location>
</feature>
<dbReference type="Proteomes" id="UP000515159">
    <property type="component" value="Chromosome 2"/>
</dbReference>
<dbReference type="RefSeq" id="XP_033788094.1">
    <property type="nucleotide sequence ID" value="XM_033932203.1"/>
</dbReference>
<proteinExistence type="predicted"/>
<evidence type="ECO:0000313" key="8">
    <source>
        <dbReference type="RefSeq" id="XP_033788096.1"/>
    </source>
</evidence>
<dbReference type="RefSeq" id="XP_033788099.1">
    <property type="nucleotide sequence ID" value="XM_033932208.1"/>
</dbReference>
<feature type="compositionally biased region" description="Basic and acidic residues" evidence="1">
    <location>
        <begin position="672"/>
        <end position="681"/>
    </location>
</feature>
<dbReference type="RefSeq" id="XP_033788097.1">
    <property type="nucleotide sequence ID" value="XM_033932206.1"/>
</dbReference>
<evidence type="ECO:0000313" key="13">
    <source>
        <dbReference type="RefSeq" id="XP_033788101.1"/>
    </source>
</evidence>
<feature type="region of interest" description="Disordered" evidence="1">
    <location>
        <begin position="839"/>
        <end position="858"/>
    </location>
</feature>
<evidence type="ECO:0000313" key="17">
    <source>
        <dbReference type="RefSeq" id="XP_033788105.1"/>
    </source>
</evidence>
<keyword evidence="3" id="KW-1185">Reference proteome</keyword>
<dbReference type="InterPro" id="IPR021623">
    <property type="entry name" value="LAP2alpha_C"/>
</dbReference>
<feature type="compositionally biased region" description="Basic and acidic residues" evidence="1">
    <location>
        <begin position="602"/>
        <end position="611"/>
    </location>
</feature>
<reference evidence="4 5" key="1">
    <citation type="submission" date="2025-04" db="UniProtKB">
        <authorList>
            <consortium name="RefSeq"/>
        </authorList>
    </citation>
    <scope>IDENTIFICATION</scope>
</reference>
<dbReference type="RefSeq" id="XP_033788098.1">
    <property type="nucleotide sequence ID" value="XM_033932207.1"/>
</dbReference>
<evidence type="ECO:0000313" key="4">
    <source>
        <dbReference type="RefSeq" id="XP_033788091.1"/>
    </source>
</evidence>
<dbReference type="RefSeq" id="XP_033788093.1">
    <property type="nucleotide sequence ID" value="XM_033932202.1"/>
</dbReference>
<feature type="compositionally biased region" description="Polar residues" evidence="1">
    <location>
        <begin position="579"/>
        <end position="591"/>
    </location>
</feature>
<dbReference type="RefSeq" id="XP_033788104.1">
    <property type="nucleotide sequence ID" value="XM_033932213.1"/>
</dbReference>
<feature type="compositionally biased region" description="Polar residues" evidence="1">
    <location>
        <begin position="662"/>
        <end position="671"/>
    </location>
</feature>
<dbReference type="GeneID" id="117354525"/>
<feature type="compositionally biased region" description="Low complexity" evidence="1">
    <location>
        <begin position="46"/>
        <end position="68"/>
    </location>
</feature>
<accession>A0A6P8QKU1</accession>
<feature type="region of interest" description="Disordered" evidence="1">
    <location>
        <begin position="662"/>
        <end position="681"/>
    </location>
</feature>
<feature type="region of interest" description="Disordered" evidence="1">
    <location>
        <begin position="689"/>
        <end position="734"/>
    </location>
</feature>
<dbReference type="RefSeq" id="XP_033788102.1">
    <property type="nucleotide sequence ID" value="XM_033932211.1"/>
</dbReference>
<evidence type="ECO:0000256" key="1">
    <source>
        <dbReference type="SAM" id="MobiDB-lite"/>
    </source>
</evidence>
<organism evidence="3 6">
    <name type="scientific">Geotrypetes seraphini</name>
    <name type="common">Gaboon caecilian</name>
    <name type="synonym">Caecilia seraphini</name>
    <dbReference type="NCBI Taxonomy" id="260995"/>
    <lineage>
        <taxon>Eukaryota</taxon>
        <taxon>Metazoa</taxon>
        <taxon>Chordata</taxon>
        <taxon>Craniata</taxon>
        <taxon>Vertebrata</taxon>
        <taxon>Euteleostomi</taxon>
        <taxon>Amphibia</taxon>
        <taxon>Gymnophiona</taxon>
        <taxon>Geotrypetes</taxon>
    </lineage>
</organism>
<feature type="compositionally biased region" description="Basic and acidic residues" evidence="1">
    <location>
        <begin position="563"/>
        <end position="572"/>
    </location>
</feature>
<evidence type="ECO:0000313" key="14">
    <source>
        <dbReference type="RefSeq" id="XP_033788102.1"/>
    </source>
</evidence>
<dbReference type="RefSeq" id="XP_033788092.1">
    <property type="nucleotide sequence ID" value="XM_033932201.1"/>
</dbReference>
<dbReference type="RefSeq" id="XP_033788091.1">
    <property type="nucleotide sequence ID" value="XM_033932200.1"/>
</dbReference>
<gene>
    <name evidence="4 5 6 7 8 9 10 11 12 13 14 15 16 17" type="primary">LOC117354525</name>
</gene>
<feature type="region of interest" description="Disordered" evidence="1">
    <location>
        <begin position="412"/>
        <end position="477"/>
    </location>
</feature>
<feature type="compositionally biased region" description="Polar residues" evidence="1">
    <location>
        <begin position="618"/>
        <end position="639"/>
    </location>
</feature>
<evidence type="ECO:0000313" key="3">
    <source>
        <dbReference type="Proteomes" id="UP000515159"/>
    </source>
</evidence>
<feature type="compositionally biased region" description="Polar residues" evidence="1">
    <location>
        <begin position="721"/>
        <end position="731"/>
    </location>
</feature>
<feature type="region of interest" description="Disordered" evidence="1">
    <location>
        <begin position="114"/>
        <end position="171"/>
    </location>
</feature>
<dbReference type="Gene3D" id="1.10.287.3160">
    <property type="match status" value="1"/>
</dbReference>
<evidence type="ECO:0000313" key="7">
    <source>
        <dbReference type="RefSeq" id="XP_033788094.1"/>
    </source>
</evidence>
<evidence type="ECO:0000259" key="2">
    <source>
        <dbReference type="Pfam" id="PF11560"/>
    </source>
</evidence>
<name>A0A6P8QKU1_GEOSA</name>
<protein>
    <submittedName>
        <fullName evidence="4 5">Uncharacterized protein LOC117354525</fullName>
    </submittedName>
</protein>
<evidence type="ECO:0000313" key="9">
    <source>
        <dbReference type="RefSeq" id="XP_033788097.1"/>
    </source>
</evidence>
<feature type="region of interest" description="Disordered" evidence="1">
    <location>
        <begin position="885"/>
        <end position="917"/>
    </location>
</feature>
<feature type="compositionally biased region" description="Basic residues" evidence="1">
    <location>
        <begin position="412"/>
        <end position="422"/>
    </location>
</feature>
<feature type="compositionally biased region" description="Polar residues" evidence="1">
    <location>
        <begin position="114"/>
        <end position="130"/>
    </location>
</feature>